<dbReference type="OMA" id="MYPRCAM"/>
<organism evidence="5">
    <name type="scientific">Thelazia callipaeda</name>
    <name type="common">Oriental eyeworm</name>
    <name type="synonym">Parasitic nematode</name>
    <dbReference type="NCBI Taxonomy" id="103827"/>
    <lineage>
        <taxon>Eukaryota</taxon>
        <taxon>Metazoa</taxon>
        <taxon>Ecdysozoa</taxon>
        <taxon>Nematoda</taxon>
        <taxon>Chromadorea</taxon>
        <taxon>Rhabditida</taxon>
        <taxon>Spirurina</taxon>
        <taxon>Spiruromorpha</taxon>
        <taxon>Thelazioidea</taxon>
        <taxon>Thelaziidae</taxon>
        <taxon>Thelazia</taxon>
    </lineage>
</organism>
<proteinExistence type="predicted"/>
<evidence type="ECO:0000313" key="5">
    <source>
        <dbReference type="WBParaSite" id="TCLT_0000067801-mRNA-1"/>
    </source>
</evidence>
<feature type="compositionally biased region" description="Basic and acidic residues" evidence="2">
    <location>
        <begin position="410"/>
        <end position="424"/>
    </location>
</feature>
<feature type="coiled-coil region" evidence="1">
    <location>
        <begin position="290"/>
        <end position="337"/>
    </location>
</feature>
<sequence length="1293" mass="148575">MIYFQPVASVEDVHEDNGWCLVTARQKRRKSIEIDSAVATQKKNLMNVYERLTSGVLRPPNMSSRAPLLSDSGGRGLMYPRCAMDLPQTKANCFLFSYASMAKMAYCRQLLWKKHQSHLAEKLQRKRRQDLIDARRVGSLPILSAINFADPIAVSCTAAAFRNRKVLHFFFLHCWSHSRSISFRSFTSLSLLIFEVHFTPFVINHQFRRRLNKDNTVVTMNEATPERSFDRIEELPSENDENNEIASSNLDESVVKDLLPNTNIQSRSEPPLSHLELPDGIDADDAWRAMTEEEESLAQEEQSLKKEIAEEERISIDDELERQVAAEAAALEQMEIEEAKKQKPDASELGKSVRKPPVTWEDVVNNWKLEMEEYASVSWGEIVEREITRYRKPGEFVEKHEKLSSPSRKRNMETATKRQEERQKRAEELRQTLQDEKARRLKELSNKVEEVKRKRSELNERKRDHLQMRMMKAEENRQKNIDEKVKKARDDDVKVMEVQFINTIEADNMRHDVMVRNQEWKQRAQTIANKRARKSKEKAAKEAAAEERRKIAENQRIEKIREKFEKQELIEAQRNEQEKERTEAARERNKALNERVAEKKASEAVESEKLLKKIQKKQEETRRRYENTLNKVKHRAVELSSPRPVEPVASLADFIHMPSNTLYCAVFEDENDGRCSKKCKLCDAILDSDFLIISHFLSASHLSKANIDIKKLTCDCLKAEIEQNVEEINVETNKKSTLEEESEYSKLSSNAKKRRTRLRQKIQAKYNPFLSIKEYEKLIQKSSINEVYYTPNEKTSIDRSLRDIVKVLKTTVGEHAVKNFCNGLGKDTFQGKIYPGADLHTLERSLSEILRTLRATEMAKQRDIILKAIVQNNLVDYLAALVSCSTEGDTVTPSRTFCKAVTTLGELFNRDKYIASRFLFSNRVLVLLDTYMIKSKLLVSQIANSSSRATFDGSHRLLIECMGVCSTVLCMVGSLYPKTKDTNSRTAAVFGITDDDIYFKLLLSFLQSNGFSEVVMLLIKHSGTNAVLPWSVELDSSGVAVPIVVYIDLLLEMGELMRNFDHNKSAIIVMAVQELSIRMYSMILSGGSSSKIAILYTKSGINCRDEVEVIQLLASCLFQLWLLLWKYEPSEAKKCLDDTELCLRLVLISTALVMQYEKNISSIIASTDLSASEKRVRNFLHFLIEVVGYFAISSEQAKMFCVFGWQRSLLMKLASMPLGYFSNNSLMSILMPTLIAICYKNPLAIDLIKPSLGVKTFVEYLEGAQNERFPEPARFPRKLWSDAIDYFQKCEHI</sequence>
<reference evidence="3 4" key="2">
    <citation type="submission" date="2018-11" db="EMBL/GenBank/DDBJ databases">
        <authorList>
            <consortium name="Pathogen Informatics"/>
        </authorList>
    </citation>
    <scope>NUCLEOTIDE SEQUENCE [LARGE SCALE GENOMIC DNA]</scope>
</reference>
<dbReference type="PANTHER" id="PTHR31434">
    <property type="entry name" value="S PHASE CYCLIN A-ASSOCIATED PROTEIN IN THE ENDOPLASMIC RETICULUM"/>
    <property type="match status" value="1"/>
</dbReference>
<dbReference type="WBParaSite" id="TCLT_0000067801-mRNA-1">
    <property type="protein sequence ID" value="TCLT_0000067801-mRNA-1"/>
    <property type="gene ID" value="TCLT_0000067801"/>
</dbReference>
<dbReference type="OrthoDB" id="71500at2759"/>
<feature type="region of interest" description="Disordered" evidence="2">
    <location>
        <begin position="398"/>
        <end position="424"/>
    </location>
</feature>
<gene>
    <name evidence="3" type="ORF">TCLT_LOCUS679</name>
</gene>
<evidence type="ECO:0000313" key="3">
    <source>
        <dbReference type="EMBL" id="VDM95740.1"/>
    </source>
</evidence>
<protein>
    <submittedName>
        <fullName evidence="5">SCAPER_N domain-containing protein</fullName>
    </submittedName>
</protein>
<dbReference type="EMBL" id="UYYF01000056">
    <property type="protein sequence ID" value="VDM95740.1"/>
    <property type="molecule type" value="Genomic_DNA"/>
</dbReference>
<evidence type="ECO:0000256" key="1">
    <source>
        <dbReference type="SAM" id="Coils"/>
    </source>
</evidence>
<evidence type="ECO:0000313" key="4">
    <source>
        <dbReference type="Proteomes" id="UP000276776"/>
    </source>
</evidence>
<reference evidence="5" key="1">
    <citation type="submission" date="2017-02" db="UniProtKB">
        <authorList>
            <consortium name="WormBaseParasite"/>
        </authorList>
    </citation>
    <scope>IDENTIFICATION</scope>
</reference>
<dbReference type="PANTHER" id="PTHR31434:SF2">
    <property type="entry name" value="S PHASE CYCLIN A-ASSOCIATED PROTEIN IN THE ENDOPLASMIC RETICULUM"/>
    <property type="match status" value="1"/>
</dbReference>
<feature type="coiled-coil region" evidence="1">
    <location>
        <begin position="529"/>
        <end position="635"/>
    </location>
</feature>
<accession>A0A0N5CKR8</accession>
<keyword evidence="4" id="KW-1185">Reference proteome</keyword>
<name>A0A0N5CKR8_THECL</name>
<dbReference type="Proteomes" id="UP000276776">
    <property type="component" value="Unassembled WGS sequence"/>
</dbReference>
<keyword evidence="1" id="KW-0175">Coiled coil</keyword>
<evidence type="ECO:0000256" key="2">
    <source>
        <dbReference type="SAM" id="MobiDB-lite"/>
    </source>
</evidence>